<keyword evidence="8" id="KW-1185">Reference proteome</keyword>
<evidence type="ECO:0000256" key="2">
    <source>
        <dbReference type="ARBA" id="ARBA00004496"/>
    </source>
</evidence>
<dbReference type="GO" id="GO:0005681">
    <property type="term" value="C:spliceosomal complex"/>
    <property type="evidence" value="ECO:0007669"/>
    <property type="project" value="TreeGrafter"/>
</dbReference>
<dbReference type="InterPro" id="IPR003521">
    <property type="entry name" value="ICln"/>
</dbReference>
<evidence type="ECO:0000256" key="6">
    <source>
        <dbReference type="SAM" id="MobiDB-lite"/>
    </source>
</evidence>
<dbReference type="OrthoDB" id="19714at2759"/>
<feature type="region of interest" description="Disordered" evidence="6">
    <location>
        <begin position="202"/>
        <end position="223"/>
    </location>
</feature>
<dbReference type="PANTHER" id="PTHR21399:SF0">
    <property type="entry name" value="METHYLOSOME SUBUNIT PICLN"/>
    <property type="match status" value="1"/>
</dbReference>
<reference evidence="7 8" key="1">
    <citation type="journal article" date="2016" name="Mol. Biol. Evol.">
        <title>Comparative Genomics of Early-Diverging Mushroom-Forming Fungi Provides Insights into the Origins of Lignocellulose Decay Capabilities.</title>
        <authorList>
            <person name="Nagy L.G."/>
            <person name="Riley R."/>
            <person name="Tritt A."/>
            <person name="Adam C."/>
            <person name="Daum C."/>
            <person name="Floudas D."/>
            <person name="Sun H."/>
            <person name="Yadav J.S."/>
            <person name="Pangilinan J."/>
            <person name="Larsson K.H."/>
            <person name="Matsuura K."/>
            <person name="Barry K."/>
            <person name="Labutti K."/>
            <person name="Kuo R."/>
            <person name="Ohm R.A."/>
            <person name="Bhattacharya S.S."/>
            <person name="Shirouzu T."/>
            <person name="Yoshinaga Y."/>
            <person name="Martin F.M."/>
            <person name="Grigoriev I.V."/>
            <person name="Hibbett D.S."/>
        </authorList>
    </citation>
    <scope>NUCLEOTIDE SEQUENCE [LARGE SCALE GENOMIC DNA]</scope>
    <source>
        <strain evidence="7 8">93-53</strain>
    </source>
</reference>
<dbReference type="Gene3D" id="2.30.29.30">
    <property type="entry name" value="Pleckstrin-homology domain (PH domain)/Phosphotyrosine-binding domain (PTB)"/>
    <property type="match status" value="1"/>
</dbReference>
<gene>
    <name evidence="7" type="ORF">LAESUDRAFT_726336</name>
</gene>
<dbReference type="InterPro" id="IPR011993">
    <property type="entry name" value="PH-like_dom_sf"/>
</dbReference>
<dbReference type="InParanoid" id="A0A165E2D7"/>
<evidence type="ECO:0000313" key="7">
    <source>
        <dbReference type="EMBL" id="KZT06114.1"/>
    </source>
</evidence>
<proteinExistence type="inferred from homology"/>
<dbReference type="PANTHER" id="PTHR21399">
    <property type="entry name" value="CHLORIDE CONDUCTANCE REGULATORY PROTEIN ICLN"/>
    <property type="match status" value="1"/>
</dbReference>
<dbReference type="GO" id="GO:0005829">
    <property type="term" value="C:cytosol"/>
    <property type="evidence" value="ECO:0007669"/>
    <property type="project" value="InterPro"/>
</dbReference>
<dbReference type="AlphaFoldDB" id="A0A165E2D7"/>
<dbReference type="GO" id="GO:0045292">
    <property type="term" value="P:mRNA cis splicing, via spliceosome"/>
    <property type="evidence" value="ECO:0007669"/>
    <property type="project" value="TreeGrafter"/>
</dbReference>
<keyword evidence="4" id="KW-0963">Cytoplasm</keyword>
<comment type="subcellular location">
    <subcellularLocation>
        <location evidence="2">Cytoplasm</location>
    </subcellularLocation>
    <subcellularLocation>
        <location evidence="1">Nucleus</location>
    </subcellularLocation>
</comment>
<protein>
    <recommendedName>
        <fullName evidence="9">Methylosome subunit pICln</fullName>
    </recommendedName>
</protein>
<dbReference type="STRING" id="1314785.A0A165E2D7"/>
<comment type="similarity">
    <text evidence="3">Belongs to the pICln (TC 1.A.47) family.</text>
</comment>
<dbReference type="GO" id="GO:0006884">
    <property type="term" value="P:cell volume homeostasis"/>
    <property type="evidence" value="ECO:0007669"/>
    <property type="project" value="InterPro"/>
</dbReference>
<dbReference type="EMBL" id="KV427626">
    <property type="protein sequence ID" value="KZT06114.1"/>
    <property type="molecule type" value="Genomic_DNA"/>
</dbReference>
<accession>A0A165E2D7</accession>
<evidence type="ECO:0000256" key="4">
    <source>
        <dbReference type="ARBA" id="ARBA00022490"/>
    </source>
</evidence>
<dbReference type="GeneID" id="63826039"/>
<name>A0A165E2D7_9APHY</name>
<dbReference type="GO" id="GO:0034709">
    <property type="term" value="C:methylosome"/>
    <property type="evidence" value="ECO:0007669"/>
    <property type="project" value="InterPro"/>
</dbReference>
<dbReference type="GO" id="GO:0005886">
    <property type="term" value="C:plasma membrane"/>
    <property type="evidence" value="ECO:0007669"/>
    <property type="project" value="InterPro"/>
</dbReference>
<sequence>MSPFTLITTLPAFHTLEEHDNFVASTPASFSDIPPVLRHKEENVSVTIDPPLSGFSSDDCAVGTLYVLESVLVFMSATGRGFQVEYPSITLHAISRAEAGPSIYCQLDQASSAHAEDQQEEELSSMSELFIVPKDPLSLEAIFENLSICASLHPDPASLSDDMDDEIFADADQVEMFNGDEQEELSEVGRAALAHLESIIYNPFEQSEDQNHTTEQAGETPDE</sequence>
<evidence type="ECO:0000313" key="8">
    <source>
        <dbReference type="Proteomes" id="UP000076871"/>
    </source>
</evidence>
<dbReference type="RefSeq" id="XP_040763854.1">
    <property type="nucleotide sequence ID" value="XM_040909010.1"/>
</dbReference>
<evidence type="ECO:0000256" key="1">
    <source>
        <dbReference type="ARBA" id="ARBA00004123"/>
    </source>
</evidence>
<organism evidence="7 8">
    <name type="scientific">Laetiporus sulphureus 93-53</name>
    <dbReference type="NCBI Taxonomy" id="1314785"/>
    <lineage>
        <taxon>Eukaryota</taxon>
        <taxon>Fungi</taxon>
        <taxon>Dikarya</taxon>
        <taxon>Basidiomycota</taxon>
        <taxon>Agaricomycotina</taxon>
        <taxon>Agaricomycetes</taxon>
        <taxon>Polyporales</taxon>
        <taxon>Laetiporus</taxon>
    </lineage>
</organism>
<dbReference type="Pfam" id="PF03517">
    <property type="entry name" value="Voldacs"/>
    <property type="match status" value="1"/>
</dbReference>
<evidence type="ECO:0008006" key="9">
    <source>
        <dbReference type="Google" id="ProtNLM"/>
    </source>
</evidence>
<keyword evidence="5" id="KW-0539">Nucleus</keyword>
<evidence type="ECO:0000256" key="3">
    <source>
        <dbReference type="ARBA" id="ARBA00007054"/>
    </source>
</evidence>
<dbReference type="Proteomes" id="UP000076871">
    <property type="component" value="Unassembled WGS sequence"/>
</dbReference>
<dbReference type="GO" id="GO:0006821">
    <property type="term" value="P:chloride transport"/>
    <property type="evidence" value="ECO:0007669"/>
    <property type="project" value="InterPro"/>
</dbReference>
<dbReference type="PRINTS" id="PR01348">
    <property type="entry name" value="ICLNCHANNEL"/>
</dbReference>
<dbReference type="GO" id="GO:0000387">
    <property type="term" value="P:spliceosomal snRNP assembly"/>
    <property type="evidence" value="ECO:0007669"/>
    <property type="project" value="InterPro"/>
</dbReference>
<dbReference type="GO" id="GO:0034715">
    <property type="term" value="C:pICln-Sm protein complex"/>
    <property type="evidence" value="ECO:0007669"/>
    <property type="project" value="InterPro"/>
</dbReference>
<dbReference type="InterPro" id="IPR039924">
    <property type="entry name" value="ICln/Lot5/Saf5"/>
</dbReference>
<evidence type="ECO:0000256" key="5">
    <source>
        <dbReference type="ARBA" id="ARBA00023242"/>
    </source>
</evidence>